<dbReference type="NCBIfam" id="TIGR00560">
    <property type="entry name" value="pgsA"/>
    <property type="match status" value="1"/>
</dbReference>
<comment type="pathway">
    <text evidence="2">Phospholipid metabolism; phosphatidylglycerol biosynthesis; phosphatidylglycerol from CDP-diacylglycerol: step 1/2.</text>
</comment>
<dbReference type="PANTHER" id="PTHR14269:SF62">
    <property type="entry name" value="CDP-DIACYLGLYCEROL--GLYCEROL-3-PHOSPHATE 3-PHOSPHATIDYLTRANSFERASE 1, CHLOROPLASTIC"/>
    <property type="match status" value="1"/>
</dbReference>
<proteinExistence type="inferred from homology"/>
<dbReference type="InterPro" id="IPR000462">
    <property type="entry name" value="CDP-OH_P_trans"/>
</dbReference>
<evidence type="ECO:0000256" key="3">
    <source>
        <dbReference type="ARBA" id="ARBA00010441"/>
    </source>
</evidence>
<keyword evidence="9 17" id="KW-1133">Transmembrane helix</keyword>
<feature type="transmembrane region" description="Helical" evidence="17">
    <location>
        <begin position="7"/>
        <end position="27"/>
    </location>
</feature>
<keyword evidence="6" id="KW-0444">Lipid biosynthesis</keyword>
<dbReference type="InterPro" id="IPR004570">
    <property type="entry name" value="Phosphatidylglycerol_P_synth"/>
</dbReference>
<comment type="similarity">
    <text evidence="3 16">Belongs to the CDP-alcohol phosphatidyltransferase class-I family.</text>
</comment>
<dbReference type="GO" id="GO:0008444">
    <property type="term" value="F:CDP-diacylglycerol-glycerol-3-phosphate 3-phosphatidyltransferase activity"/>
    <property type="evidence" value="ECO:0007669"/>
    <property type="project" value="UniProtKB-EC"/>
</dbReference>
<keyword evidence="13" id="KW-1208">Phospholipid metabolism</keyword>
<evidence type="ECO:0000313" key="18">
    <source>
        <dbReference type="EMBL" id="MEF2155937.1"/>
    </source>
</evidence>
<dbReference type="Proteomes" id="UP001356170">
    <property type="component" value="Unassembled WGS sequence"/>
</dbReference>
<organism evidence="18 19">
    <name type="scientific">Aquilutibacter rugosus</name>
    <dbReference type="NCBI Taxonomy" id="3115820"/>
    <lineage>
        <taxon>Bacteria</taxon>
        <taxon>Pseudomonadati</taxon>
        <taxon>Pseudomonadota</taxon>
        <taxon>Gammaproteobacteria</taxon>
        <taxon>Lysobacterales</taxon>
        <taxon>Lysobacteraceae</taxon>
        <taxon>Aquilutibacter</taxon>
    </lineage>
</organism>
<evidence type="ECO:0000256" key="7">
    <source>
        <dbReference type="ARBA" id="ARBA00022679"/>
    </source>
</evidence>
<comment type="subcellular location">
    <subcellularLocation>
        <location evidence="1">Membrane</location>
        <topology evidence="1">Multi-pass membrane protein</topology>
    </subcellularLocation>
</comment>
<dbReference type="EC" id="2.7.8.5" evidence="4 15"/>
<evidence type="ECO:0000256" key="12">
    <source>
        <dbReference type="ARBA" id="ARBA00023209"/>
    </source>
</evidence>
<gene>
    <name evidence="18" type="primary">pgsA</name>
    <name evidence="18" type="ORF">V3390_06775</name>
</gene>
<dbReference type="InterPro" id="IPR048254">
    <property type="entry name" value="CDP_ALCOHOL_P_TRANSF_CS"/>
</dbReference>
<dbReference type="EMBL" id="JAZHBO010000002">
    <property type="protein sequence ID" value="MEF2155937.1"/>
    <property type="molecule type" value="Genomic_DNA"/>
</dbReference>
<dbReference type="PANTHER" id="PTHR14269">
    <property type="entry name" value="CDP-DIACYLGLYCEROL--GLYCEROL-3-PHOSPHATE 3-PHOSPHATIDYLTRANSFERASE-RELATED"/>
    <property type="match status" value="1"/>
</dbReference>
<keyword evidence="8 17" id="KW-0812">Transmembrane</keyword>
<comment type="catalytic activity">
    <reaction evidence="14">
        <text>a CDP-1,2-diacyl-sn-glycerol + sn-glycerol 3-phosphate = a 1,2-diacyl-sn-glycero-3-phospho-(1'-sn-glycero-3'-phosphate) + CMP + H(+)</text>
        <dbReference type="Rhea" id="RHEA:12593"/>
        <dbReference type="ChEBI" id="CHEBI:15378"/>
        <dbReference type="ChEBI" id="CHEBI:57597"/>
        <dbReference type="ChEBI" id="CHEBI:58332"/>
        <dbReference type="ChEBI" id="CHEBI:60110"/>
        <dbReference type="ChEBI" id="CHEBI:60377"/>
        <dbReference type="EC" id="2.7.8.5"/>
    </reaction>
</comment>
<evidence type="ECO:0000256" key="17">
    <source>
        <dbReference type="SAM" id="Phobius"/>
    </source>
</evidence>
<dbReference type="Pfam" id="PF01066">
    <property type="entry name" value="CDP-OH_P_transf"/>
    <property type="match status" value="1"/>
</dbReference>
<evidence type="ECO:0000256" key="2">
    <source>
        <dbReference type="ARBA" id="ARBA00005042"/>
    </source>
</evidence>
<evidence type="ECO:0000256" key="9">
    <source>
        <dbReference type="ARBA" id="ARBA00022989"/>
    </source>
</evidence>
<sequence length="187" mass="20988">MKLNLPTILTLLRIVLIPVLILVYYWPNSWTNIAAAAIFAFASVTDWLDGWIARKWDMQSRFGAFLDPVADKLMVAVALVLAVQHQPTQWMSLWVSVIIGREIAVSALREWMAEIGHRSKVKVALLGKIKTLVQMVAVTCLLFREDFLGLPIFAIGEWLLAGAALLTLWSGLDYLRAAWPSLVDQND</sequence>
<dbReference type="InterPro" id="IPR050324">
    <property type="entry name" value="CDP-alcohol_PTase-I"/>
</dbReference>
<dbReference type="RefSeq" id="WP_331688583.1">
    <property type="nucleotide sequence ID" value="NZ_JAZHBN010000001.1"/>
</dbReference>
<evidence type="ECO:0000256" key="15">
    <source>
        <dbReference type="NCBIfam" id="TIGR00560"/>
    </source>
</evidence>
<protein>
    <recommendedName>
        <fullName evidence="5 15">CDP-diacylglycerol--glycerol-3-phosphate 3-phosphatidyltransferase</fullName>
        <ecNumber evidence="4 15">2.7.8.5</ecNumber>
    </recommendedName>
</protein>
<evidence type="ECO:0000256" key="16">
    <source>
        <dbReference type="RuleBase" id="RU003750"/>
    </source>
</evidence>
<reference evidence="18 19" key="1">
    <citation type="submission" date="2024-01" db="EMBL/GenBank/DDBJ databases">
        <title>Novel species of the genus Luteimonas isolated from rivers.</title>
        <authorList>
            <person name="Lu H."/>
        </authorList>
    </citation>
    <scope>NUCLEOTIDE SEQUENCE [LARGE SCALE GENOMIC DNA]</scope>
    <source>
        <strain evidence="18 19">FXH3W</strain>
    </source>
</reference>
<keyword evidence="7 16" id="KW-0808">Transferase</keyword>
<feature type="transmembrane region" description="Helical" evidence="17">
    <location>
        <begin position="33"/>
        <end position="52"/>
    </location>
</feature>
<keyword evidence="11 17" id="KW-0472">Membrane</keyword>
<evidence type="ECO:0000256" key="14">
    <source>
        <dbReference type="ARBA" id="ARBA00048586"/>
    </source>
</evidence>
<evidence type="ECO:0000313" key="19">
    <source>
        <dbReference type="Proteomes" id="UP001356170"/>
    </source>
</evidence>
<keyword evidence="19" id="KW-1185">Reference proteome</keyword>
<evidence type="ECO:0000256" key="11">
    <source>
        <dbReference type="ARBA" id="ARBA00023136"/>
    </source>
</evidence>
<dbReference type="PIRSF" id="PIRSF000847">
    <property type="entry name" value="Phos_ph_gly_syn"/>
    <property type="match status" value="1"/>
</dbReference>
<keyword evidence="10" id="KW-0443">Lipid metabolism</keyword>
<dbReference type="InterPro" id="IPR043130">
    <property type="entry name" value="CDP-OH_PTrfase_TM_dom"/>
</dbReference>
<accession>A0ABU7UZH8</accession>
<evidence type="ECO:0000256" key="4">
    <source>
        <dbReference type="ARBA" id="ARBA00013170"/>
    </source>
</evidence>
<comment type="caution">
    <text evidence="18">The sequence shown here is derived from an EMBL/GenBank/DDBJ whole genome shotgun (WGS) entry which is preliminary data.</text>
</comment>
<keyword evidence="12" id="KW-0594">Phospholipid biosynthesis</keyword>
<evidence type="ECO:0000256" key="13">
    <source>
        <dbReference type="ARBA" id="ARBA00023264"/>
    </source>
</evidence>
<dbReference type="Gene3D" id="1.20.120.1760">
    <property type="match status" value="1"/>
</dbReference>
<evidence type="ECO:0000256" key="5">
    <source>
        <dbReference type="ARBA" id="ARBA00014944"/>
    </source>
</evidence>
<dbReference type="PROSITE" id="PS00379">
    <property type="entry name" value="CDP_ALCOHOL_P_TRANSF"/>
    <property type="match status" value="1"/>
</dbReference>
<feature type="transmembrane region" description="Helical" evidence="17">
    <location>
        <begin position="150"/>
        <end position="172"/>
    </location>
</feature>
<evidence type="ECO:0000256" key="6">
    <source>
        <dbReference type="ARBA" id="ARBA00022516"/>
    </source>
</evidence>
<name>A0ABU7UZH8_9GAMM</name>
<evidence type="ECO:0000256" key="8">
    <source>
        <dbReference type="ARBA" id="ARBA00022692"/>
    </source>
</evidence>
<evidence type="ECO:0000256" key="10">
    <source>
        <dbReference type="ARBA" id="ARBA00023098"/>
    </source>
</evidence>
<evidence type="ECO:0000256" key="1">
    <source>
        <dbReference type="ARBA" id="ARBA00004141"/>
    </source>
</evidence>